<feature type="non-terminal residue" evidence="1">
    <location>
        <position position="1"/>
    </location>
</feature>
<protein>
    <submittedName>
        <fullName evidence="1">Uncharacterized protein</fullName>
    </submittedName>
</protein>
<reference evidence="1 2" key="1">
    <citation type="submission" date="2024-04" db="EMBL/GenBank/DDBJ databases">
        <authorList>
            <consortium name="Genoscope - CEA"/>
            <person name="William W."/>
        </authorList>
    </citation>
    <scope>NUCLEOTIDE SEQUENCE [LARGE SCALE GENOMIC DNA]</scope>
</reference>
<accession>A0AAV2HX45</accession>
<gene>
    <name evidence="1" type="ORF">GSLYS_00011394001</name>
</gene>
<evidence type="ECO:0000313" key="2">
    <source>
        <dbReference type="Proteomes" id="UP001497497"/>
    </source>
</evidence>
<proteinExistence type="predicted"/>
<dbReference type="AlphaFoldDB" id="A0AAV2HX45"/>
<organism evidence="1 2">
    <name type="scientific">Lymnaea stagnalis</name>
    <name type="common">Great pond snail</name>
    <name type="synonym">Helix stagnalis</name>
    <dbReference type="NCBI Taxonomy" id="6523"/>
    <lineage>
        <taxon>Eukaryota</taxon>
        <taxon>Metazoa</taxon>
        <taxon>Spiralia</taxon>
        <taxon>Lophotrochozoa</taxon>
        <taxon>Mollusca</taxon>
        <taxon>Gastropoda</taxon>
        <taxon>Heterobranchia</taxon>
        <taxon>Euthyneura</taxon>
        <taxon>Panpulmonata</taxon>
        <taxon>Hygrophila</taxon>
        <taxon>Lymnaeoidea</taxon>
        <taxon>Lymnaeidae</taxon>
        <taxon>Lymnaea</taxon>
    </lineage>
</organism>
<sequence>QVAALDGDWWADVVDMTVQRGIDHELVCKIKDDLVRTSTTEATIADS</sequence>
<dbReference type="EMBL" id="CAXITT010000263">
    <property type="protein sequence ID" value="CAL1537481.1"/>
    <property type="molecule type" value="Genomic_DNA"/>
</dbReference>
<dbReference type="Proteomes" id="UP001497497">
    <property type="component" value="Unassembled WGS sequence"/>
</dbReference>
<keyword evidence="2" id="KW-1185">Reference proteome</keyword>
<name>A0AAV2HX45_LYMST</name>
<comment type="caution">
    <text evidence="1">The sequence shown here is derived from an EMBL/GenBank/DDBJ whole genome shotgun (WGS) entry which is preliminary data.</text>
</comment>
<evidence type="ECO:0000313" key="1">
    <source>
        <dbReference type="EMBL" id="CAL1537481.1"/>
    </source>
</evidence>